<reference evidence="1 2" key="1">
    <citation type="journal article" date="2015" name="Nature">
        <title>rRNA introns, odd ribosomes, and small enigmatic genomes across a large radiation of phyla.</title>
        <authorList>
            <person name="Brown C.T."/>
            <person name="Hug L.A."/>
            <person name="Thomas B.C."/>
            <person name="Sharon I."/>
            <person name="Castelle C.J."/>
            <person name="Singh A."/>
            <person name="Wilkins M.J."/>
            <person name="Williams K.H."/>
            <person name="Banfield J.F."/>
        </authorList>
    </citation>
    <scope>NUCLEOTIDE SEQUENCE [LARGE SCALE GENOMIC DNA]</scope>
</reference>
<proteinExistence type="predicted"/>
<dbReference type="STRING" id="1619044.UY92_C0004G0078"/>
<dbReference type="AlphaFoldDB" id="A0A0G2AN34"/>
<evidence type="ECO:0000313" key="2">
    <source>
        <dbReference type="Proteomes" id="UP000033870"/>
    </source>
</evidence>
<name>A0A0G2AN34_9BACT</name>
<gene>
    <name evidence="1" type="ORF">UY92_C0004G0078</name>
</gene>
<protein>
    <submittedName>
        <fullName evidence="1">Uncharacterized protein</fullName>
    </submittedName>
</protein>
<comment type="caution">
    <text evidence="1">The sequence shown here is derived from an EMBL/GenBank/DDBJ whole genome shotgun (WGS) entry which is preliminary data.</text>
</comment>
<dbReference type="Proteomes" id="UP000033870">
    <property type="component" value="Unassembled WGS sequence"/>
</dbReference>
<evidence type="ECO:0000313" key="1">
    <source>
        <dbReference type="EMBL" id="KKW42742.1"/>
    </source>
</evidence>
<sequence length="234" mass="26538">MPAATPPINHTVSIFERLYANLPPLVPQAVVEDMGRALEQVKADQELSTEELEDVMIAFGKKVWPYIQAFEEFYQVYENQLGEKLLRQRSSPALQRSYQLFKEMGGTWRDLYAGSMAHVFGHEERTELGQVLVDIKCDIRAFAFQAVTATDRAAYETRIREFARIADDISDRLTALEGLAAAEQEHPSLAAEIRAQVRAFEYGLAFLGPKVDYQAVCSAPEHFQGRRLELKIRV</sequence>
<accession>A0A0G2AN34</accession>
<organism evidence="1 2">
    <name type="scientific">Candidatus Magasanikbacteria bacterium GW2011_GWA2_56_11</name>
    <dbReference type="NCBI Taxonomy" id="1619044"/>
    <lineage>
        <taxon>Bacteria</taxon>
        <taxon>Candidatus Magasanikiibacteriota</taxon>
    </lineage>
</organism>
<dbReference type="EMBL" id="LCRX01000004">
    <property type="protein sequence ID" value="KKW42742.1"/>
    <property type="molecule type" value="Genomic_DNA"/>
</dbReference>